<evidence type="ECO:0000313" key="6">
    <source>
        <dbReference type="Proteomes" id="UP000291949"/>
    </source>
</evidence>
<dbReference type="PROSITE" id="PS50943">
    <property type="entry name" value="HTH_CROC1"/>
    <property type="match status" value="1"/>
</dbReference>
<gene>
    <name evidence="5" type="ORF">EQ811_06935</name>
    <name evidence="4" type="ORF">HHM13_10690</name>
    <name evidence="3" type="ORF">HHM24_10760</name>
</gene>
<dbReference type="Proteomes" id="UP000291949">
    <property type="component" value="Unassembled WGS sequence"/>
</dbReference>
<name>A0A0S4MEV2_STACP</name>
<dbReference type="Proteomes" id="UP000538955">
    <property type="component" value="Unassembled WGS sequence"/>
</dbReference>
<dbReference type="GO" id="GO:0003677">
    <property type="term" value="F:DNA binding"/>
    <property type="evidence" value="ECO:0007669"/>
    <property type="project" value="UniProtKB-KW"/>
</dbReference>
<reference evidence="7 8" key="2">
    <citation type="submission" date="2020-04" db="EMBL/GenBank/DDBJ databases">
        <title>The Epidemiology and Molecular Characteristics of Linezolid-Resistant Staphylococcus capitis in Huashan Hospital, Shanghai.</title>
        <authorList>
            <person name="Ding L."/>
            <person name="Li P."/>
            <person name="Yang Y."/>
            <person name="Lin D."/>
            <person name="Xu X."/>
        </authorList>
    </citation>
    <scope>NUCLEOTIDE SEQUENCE [LARGE SCALE GENOMIC DNA]</scope>
    <source>
        <strain evidence="4 8">12-86</strain>
        <strain evidence="3 7">17-84</strain>
    </source>
</reference>
<sequence>MNRVKQYRAHQKISQLALARAVGVSRQTINMIENDRYNPSLKLCINIAKELNVTLNDLFWEDKNG</sequence>
<dbReference type="SMART" id="SM00530">
    <property type="entry name" value="HTH_XRE"/>
    <property type="match status" value="1"/>
</dbReference>
<accession>A0A0S4MEV2</accession>
<evidence type="ECO:0000313" key="7">
    <source>
        <dbReference type="Proteomes" id="UP000538955"/>
    </source>
</evidence>
<feature type="domain" description="HTH cro/C1-type" evidence="2">
    <location>
        <begin position="4"/>
        <end position="58"/>
    </location>
</feature>
<dbReference type="InterPro" id="IPR010982">
    <property type="entry name" value="Lambda_DNA-bd_dom_sf"/>
</dbReference>
<dbReference type="EMBL" id="JABBLX010000044">
    <property type="protein sequence ID" value="NMK98527.1"/>
    <property type="molecule type" value="Genomic_DNA"/>
</dbReference>
<dbReference type="SUPFAM" id="SSF47413">
    <property type="entry name" value="lambda repressor-like DNA-binding domains"/>
    <property type="match status" value="1"/>
</dbReference>
<comment type="caution">
    <text evidence="4">The sequence shown here is derived from an EMBL/GenBank/DDBJ whole genome shotgun (WGS) entry which is preliminary data.</text>
</comment>
<dbReference type="Pfam" id="PF01381">
    <property type="entry name" value="HTH_3"/>
    <property type="match status" value="1"/>
</dbReference>
<evidence type="ECO:0000313" key="5">
    <source>
        <dbReference type="EMBL" id="TBW76597.1"/>
    </source>
</evidence>
<dbReference type="eggNOG" id="COG1476">
    <property type="taxonomic scope" value="Bacteria"/>
</dbReference>
<dbReference type="GeneID" id="93668751"/>
<protein>
    <submittedName>
        <fullName evidence="4 5">Transcriptional regulator</fullName>
    </submittedName>
</protein>
<reference evidence="5 6" key="1">
    <citation type="journal article" date="2019" name="Sci. Transl. Med.">
        <title>Quorum sensing between bacterial species on the skin protects against epidermal injury in atopic dermatitis.</title>
        <authorList>
            <person name="Williams M.R."/>
        </authorList>
    </citation>
    <scope>NUCLEOTIDE SEQUENCE [LARGE SCALE GENOMIC DNA]</scope>
    <source>
        <strain evidence="5 6">H8</strain>
    </source>
</reference>
<dbReference type="PANTHER" id="PTHR46558:SF5">
    <property type="entry name" value="TRANSCRIPTION REGULATOR"/>
    <property type="match status" value="1"/>
</dbReference>
<dbReference type="Gene3D" id="1.10.260.40">
    <property type="entry name" value="lambda repressor-like DNA-binding domains"/>
    <property type="match status" value="1"/>
</dbReference>
<evidence type="ECO:0000313" key="3">
    <source>
        <dbReference type="EMBL" id="NMK55197.1"/>
    </source>
</evidence>
<evidence type="ECO:0000256" key="1">
    <source>
        <dbReference type="ARBA" id="ARBA00023125"/>
    </source>
</evidence>
<dbReference type="PANTHER" id="PTHR46558">
    <property type="entry name" value="TRACRIPTIONAL REGULATORY PROTEIN-RELATED-RELATED"/>
    <property type="match status" value="1"/>
</dbReference>
<organism evidence="4 8">
    <name type="scientific">Staphylococcus capitis</name>
    <dbReference type="NCBI Taxonomy" id="29388"/>
    <lineage>
        <taxon>Bacteria</taxon>
        <taxon>Bacillati</taxon>
        <taxon>Bacillota</taxon>
        <taxon>Bacilli</taxon>
        <taxon>Bacillales</taxon>
        <taxon>Staphylococcaceae</taxon>
        <taxon>Staphylococcus</taxon>
    </lineage>
</organism>
<keyword evidence="1" id="KW-0238">DNA-binding</keyword>
<evidence type="ECO:0000313" key="4">
    <source>
        <dbReference type="EMBL" id="NMK98527.1"/>
    </source>
</evidence>
<dbReference type="CDD" id="cd00093">
    <property type="entry name" value="HTH_XRE"/>
    <property type="match status" value="1"/>
</dbReference>
<dbReference type="RefSeq" id="WP_002453866.1">
    <property type="nucleotide sequence ID" value="NZ_AP014956.1"/>
</dbReference>
<dbReference type="EMBL" id="JABBMI010000080">
    <property type="protein sequence ID" value="NMK55197.1"/>
    <property type="molecule type" value="Genomic_DNA"/>
</dbReference>
<proteinExistence type="predicted"/>
<evidence type="ECO:0000259" key="2">
    <source>
        <dbReference type="PROSITE" id="PS50943"/>
    </source>
</evidence>
<dbReference type="AlphaFoldDB" id="A0A0S4MEV2"/>
<keyword evidence="7" id="KW-1185">Reference proteome</keyword>
<evidence type="ECO:0000313" key="8">
    <source>
        <dbReference type="Proteomes" id="UP000550736"/>
    </source>
</evidence>
<dbReference type="Proteomes" id="UP000550736">
    <property type="component" value="Unassembled WGS sequence"/>
</dbReference>
<dbReference type="InterPro" id="IPR001387">
    <property type="entry name" value="Cro/C1-type_HTH"/>
</dbReference>
<dbReference type="EMBL" id="SCHC01000002">
    <property type="protein sequence ID" value="TBW76597.1"/>
    <property type="molecule type" value="Genomic_DNA"/>
</dbReference>